<accession>A0A9D9N3A9</accession>
<evidence type="ECO:0000256" key="10">
    <source>
        <dbReference type="ARBA" id="ARBA00049494"/>
    </source>
</evidence>
<keyword evidence="9" id="KW-0067">ATP-binding</keyword>
<evidence type="ECO:0000259" key="11">
    <source>
        <dbReference type="Pfam" id="PF06574"/>
    </source>
</evidence>
<dbReference type="InterPro" id="IPR014729">
    <property type="entry name" value="Rossmann-like_a/b/a_fold"/>
</dbReference>
<protein>
    <recommendedName>
        <fullName evidence="2">FAD synthase</fullName>
        <ecNumber evidence="2">2.7.7.2</ecNumber>
    </recommendedName>
</protein>
<dbReference type="Pfam" id="PF06574">
    <property type="entry name" value="FAD_syn"/>
    <property type="match status" value="1"/>
</dbReference>
<evidence type="ECO:0000256" key="1">
    <source>
        <dbReference type="ARBA" id="ARBA00004726"/>
    </source>
</evidence>
<dbReference type="Proteomes" id="UP000823638">
    <property type="component" value="Unassembled WGS sequence"/>
</dbReference>
<comment type="pathway">
    <text evidence="1">Cofactor biosynthesis; FAD biosynthesis; FAD from FMN: step 1/1.</text>
</comment>
<evidence type="ECO:0000256" key="7">
    <source>
        <dbReference type="ARBA" id="ARBA00022741"/>
    </source>
</evidence>
<evidence type="ECO:0000256" key="5">
    <source>
        <dbReference type="ARBA" id="ARBA00022679"/>
    </source>
</evidence>
<keyword evidence="3" id="KW-0285">Flavoprotein</keyword>
<keyword evidence="4" id="KW-0288">FMN</keyword>
<gene>
    <name evidence="12" type="ORF">IAA81_10485</name>
</gene>
<dbReference type="GO" id="GO:0005524">
    <property type="term" value="F:ATP binding"/>
    <property type="evidence" value="ECO:0007669"/>
    <property type="project" value="UniProtKB-KW"/>
</dbReference>
<reference evidence="12" key="2">
    <citation type="journal article" date="2021" name="PeerJ">
        <title>Extensive microbial diversity within the chicken gut microbiome revealed by metagenomics and culture.</title>
        <authorList>
            <person name="Gilroy R."/>
            <person name="Ravi A."/>
            <person name="Getino M."/>
            <person name="Pursley I."/>
            <person name="Horton D.L."/>
            <person name="Alikhan N.F."/>
            <person name="Baker D."/>
            <person name="Gharbi K."/>
            <person name="Hall N."/>
            <person name="Watson M."/>
            <person name="Adriaenssens E.M."/>
            <person name="Foster-Nyarko E."/>
            <person name="Jarju S."/>
            <person name="Secka A."/>
            <person name="Antonio M."/>
            <person name="Oren A."/>
            <person name="Chaudhuri R.R."/>
            <person name="La Ragione R."/>
            <person name="Hildebrand F."/>
            <person name="Pallen M.J."/>
        </authorList>
    </citation>
    <scope>NUCLEOTIDE SEQUENCE</scope>
    <source>
        <strain evidence="12">10532</strain>
    </source>
</reference>
<sequence>MKIINWNDIVSSGRDFFQGQKTGITIGTFDGVHAGHKTLIDMCVSYSKLQNLIPLAVTFRFPPKKSLSPLDYPGEILPFDCKINLLDKLGIRQVLVIDFSSEFGRMSGEDFVEILRNSLHFNYLAAGYDFRFGRSMESGVPELKIMAEKYHFVLEVASPVTVGGERVSSSLIRCKIRGGELGIVRRLLGRPFCIYLQNAAFSREQGKLKYALGQIKQVLPPAGEYKVSLSCGGENINPLLATGDGLTGNCRIDSGFLVLEDFDLDSNPCCISFI</sequence>
<dbReference type="Gene3D" id="3.40.50.620">
    <property type="entry name" value="HUPs"/>
    <property type="match status" value="1"/>
</dbReference>
<dbReference type="EMBL" id="JADIMM010000117">
    <property type="protein sequence ID" value="MBO8458630.1"/>
    <property type="molecule type" value="Genomic_DNA"/>
</dbReference>
<dbReference type="EC" id="2.7.7.2" evidence="2"/>
<name>A0A9D9N3A9_9SPIR</name>
<keyword evidence="8" id="KW-0274">FAD</keyword>
<keyword evidence="5" id="KW-0808">Transferase</keyword>
<evidence type="ECO:0000256" key="6">
    <source>
        <dbReference type="ARBA" id="ARBA00022695"/>
    </source>
</evidence>
<dbReference type="GO" id="GO:0003919">
    <property type="term" value="F:FMN adenylyltransferase activity"/>
    <property type="evidence" value="ECO:0007669"/>
    <property type="project" value="UniProtKB-EC"/>
</dbReference>
<proteinExistence type="predicted"/>
<feature type="domain" description="FAD synthetase" evidence="11">
    <location>
        <begin position="20"/>
        <end position="170"/>
    </location>
</feature>
<dbReference type="GO" id="GO:0009231">
    <property type="term" value="P:riboflavin biosynthetic process"/>
    <property type="evidence" value="ECO:0007669"/>
    <property type="project" value="InterPro"/>
</dbReference>
<comment type="caution">
    <text evidence="12">The sequence shown here is derived from an EMBL/GenBank/DDBJ whole genome shotgun (WGS) entry which is preliminary data.</text>
</comment>
<evidence type="ECO:0000313" key="12">
    <source>
        <dbReference type="EMBL" id="MBO8458630.1"/>
    </source>
</evidence>
<dbReference type="SUPFAM" id="SSF52374">
    <property type="entry name" value="Nucleotidylyl transferase"/>
    <property type="match status" value="1"/>
</dbReference>
<evidence type="ECO:0000313" key="13">
    <source>
        <dbReference type="Proteomes" id="UP000823638"/>
    </source>
</evidence>
<evidence type="ECO:0000256" key="2">
    <source>
        <dbReference type="ARBA" id="ARBA00012393"/>
    </source>
</evidence>
<evidence type="ECO:0000256" key="4">
    <source>
        <dbReference type="ARBA" id="ARBA00022643"/>
    </source>
</evidence>
<comment type="catalytic activity">
    <reaction evidence="10">
        <text>FMN + ATP + H(+) = FAD + diphosphate</text>
        <dbReference type="Rhea" id="RHEA:17237"/>
        <dbReference type="ChEBI" id="CHEBI:15378"/>
        <dbReference type="ChEBI" id="CHEBI:30616"/>
        <dbReference type="ChEBI" id="CHEBI:33019"/>
        <dbReference type="ChEBI" id="CHEBI:57692"/>
        <dbReference type="ChEBI" id="CHEBI:58210"/>
        <dbReference type="EC" id="2.7.7.2"/>
    </reaction>
</comment>
<evidence type="ECO:0000256" key="9">
    <source>
        <dbReference type="ARBA" id="ARBA00022840"/>
    </source>
</evidence>
<organism evidence="12 13">
    <name type="scientific">Candidatus Gallitreponema excrementavium</name>
    <dbReference type="NCBI Taxonomy" id="2840840"/>
    <lineage>
        <taxon>Bacteria</taxon>
        <taxon>Pseudomonadati</taxon>
        <taxon>Spirochaetota</taxon>
        <taxon>Spirochaetia</taxon>
        <taxon>Spirochaetales</taxon>
        <taxon>Candidatus Gallitreponema</taxon>
    </lineage>
</organism>
<keyword evidence="7" id="KW-0547">Nucleotide-binding</keyword>
<evidence type="ECO:0000256" key="8">
    <source>
        <dbReference type="ARBA" id="ARBA00022827"/>
    </source>
</evidence>
<evidence type="ECO:0000256" key="3">
    <source>
        <dbReference type="ARBA" id="ARBA00022630"/>
    </source>
</evidence>
<reference evidence="12" key="1">
    <citation type="submission" date="2020-10" db="EMBL/GenBank/DDBJ databases">
        <authorList>
            <person name="Gilroy R."/>
        </authorList>
    </citation>
    <scope>NUCLEOTIDE SEQUENCE</scope>
    <source>
        <strain evidence="12">10532</strain>
    </source>
</reference>
<dbReference type="CDD" id="cd02064">
    <property type="entry name" value="FAD_synthetase_N"/>
    <property type="match status" value="1"/>
</dbReference>
<dbReference type="AlphaFoldDB" id="A0A9D9N3A9"/>
<dbReference type="InterPro" id="IPR015864">
    <property type="entry name" value="FAD_synthase"/>
</dbReference>
<keyword evidence="6" id="KW-0548">Nucleotidyltransferase</keyword>